<feature type="region of interest" description="Disordered" evidence="1">
    <location>
        <begin position="61"/>
        <end position="81"/>
    </location>
</feature>
<gene>
    <name evidence="2" type="ORF">TL08_24900</name>
</gene>
<protein>
    <submittedName>
        <fullName evidence="2">Uncharacterized protein</fullName>
    </submittedName>
</protein>
<name>A0AAC9MZS6_9PSEU</name>
<keyword evidence="3" id="KW-1185">Reference proteome</keyword>
<proteinExistence type="predicted"/>
<feature type="region of interest" description="Disordered" evidence="1">
    <location>
        <begin position="109"/>
        <end position="235"/>
    </location>
</feature>
<feature type="compositionally biased region" description="Basic and acidic residues" evidence="1">
    <location>
        <begin position="61"/>
        <end position="78"/>
    </location>
</feature>
<dbReference type="EMBL" id="CP014859">
    <property type="protein sequence ID" value="AOS65758.1"/>
    <property type="molecule type" value="Genomic_DNA"/>
</dbReference>
<organism evidence="2 3">
    <name type="scientific">Actinoalloteichus hymeniacidonis</name>
    <dbReference type="NCBI Taxonomy" id="340345"/>
    <lineage>
        <taxon>Bacteria</taxon>
        <taxon>Bacillati</taxon>
        <taxon>Actinomycetota</taxon>
        <taxon>Actinomycetes</taxon>
        <taxon>Pseudonocardiales</taxon>
        <taxon>Pseudonocardiaceae</taxon>
        <taxon>Actinoalloteichus</taxon>
    </lineage>
</organism>
<dbReference type="AlphaFoldDB" id="A0AAC9MZS6"/>
<evidence type="ECO:0000313" key="3">
    <source>
        <dbReference type="Proteomes" id="UP000095210"/>
    </source>
</evidence>
<dbReference type="Proteomes" id="UP000095210">
    <property type="component" value="Chromosome"/>
</dbReference>
<reference evidence="3" key="1">
    <citation type="submission" date="2016-03" db="EMBL/GenBank/DDBJ databases">
        <title>Complete genome sequence of the type strain Actinoalloteichus hymeniacidonis DSM 45092.</title>
        <authorList>
            <person name="Schaffert L."/>
            <person name="Albersmeier A."/>
            <person name="Winkler A."/>
            <person name="Kalinowski J."/>
            <person name="Zotchev S."/>
            <person name="Ruckert C."/>
        </authorList>
    </citation>
    <scope>NUCLEOTIDE SEQUENCE [LARGE SCALE GENOMIC DNA]</scope>
    <source>
        <strain evidence="3">HPA177(T) (DSM 45092(T))</strain>
    </source>
</reference>
<evidence type="ECO:0000313" key="2">
    <source>
        <dbReference type="EMBL" id="AOS65758.1"/>
    </source>
</evidence>
<sequence length="235" mass="25916">MEGEGRAARLRSEIKSQLRTSRENRAYYRDKADQMNKEAAEATKKTTDRWGKRIAALQRWAKDKEAAKADPFGKRPNNDEILNVEYDADEMLDESAELDQVERLIEAEKAAAAAGGNDHGFPGRRQTSGGQPPLADQGPPAQQGYPQHSSPPPMRPGFPPNQPPMQPGYPPPPHGYPTQPAYAAQQGGPRHPMPEPARFDGPQGPPPGRAAPLRRSPSRRPADDDDDYTDANWLQ</sequence>
<accession>A0AAC9MZS6</accession>
<dbReference type="KEGG" id="ahm:TL08_24900"/>
<feature type="compositionally biased region" description="Pro residues" evidence="1">
    <location>
        <begin position="149"/>
        <end position="175"/>
    </location>
</feature>
<evidence type="ECO:0000256" key="1">
    <source>
        <dbReference type="SAM" id="MobiDB-lite"/>
    </source>
</evidence>